<dbReference type="EMBL" id="JBEHCU010000212">
    <property type="protein sequence ID" value="KAL1404616.1"/>
    <property type="molecule type" value="Genomic_DNA"/>
</dbReference>
<sequence>MFMLITTSTYRTNINHASIKLISRGGNQVEQPPWRRPDTHSPISYRPTSTRAVSDKTRRDRSTNIADRRPQIIISHWFSVKETASIVNPSTFPPDDRPQEEVLFEDFCGENRLTSEEEQGVE</sequence>
<protein>
    <submittedName>
        <fullName evidence="2">Uncharacterized protein</fullName>
    </submittedName>
</protein>
<evidence type="ECO:0000256" key="1">
    <source>
        <dbReference type="SAM" id="MobiDB-lite"/>
    </source>
</evidence>
<dbReference type="AlphaFoldDB" id="A0ABD1DXY3"/>
<feature type="region of interest" description="Disordered" evidence="1">
    <location>
        <begin position="24"/>
        <end position="66"/>
    </location>
</feature>
<dbReference type="Proteomes" id="UP001562425">
    <property type="component" value="Unassembled WGS sequence"/>
</dbReference>
<organism evidence="2 3">
    <name type="scientific">Culex pipiens pipiens</name>
    <name type="common">Northern house mosquito</name>
    <dbReference type="NCBI Taxonomy" id="38569"/>
    <lineage>
        <taxon>Eukaryota</taxon>
        <taxon>Metazoa</taxon>
        <taxon>Ecdysozoa</taxon>
        <taxon>Arthropoda</taxon>
        <taxon>Hexapoda</taxon>
        <taxon>Insecta</taxon>
        <taxon>Pterygota</taxon>
        <taxon>Neoptera</taxon>
        <taxon>Endopterygota</taxon>
        <taxon>Diptera</taxon>
        <taxon>Nematocera</taxon>
        <taxon>Culicoidea</taxon>
        <taxon>Culicidae</taxon>
        <taxon>Culicinae</taxon>
        <taxon>Culicini</taxon>
        <taxon>Culex</taxon>
        <taxon>Culex</taxon>
    </lineage>
</organism>
<name>A0ABD1DXY3_CULPP</name>
<gene>
    <name evidence="2" type="ORF">pipiens_018795</name>
</gene>
<comment type="caution">
    <text evidence="2">The sequence shown here is derived from an EMBL/GenBank/DDBJ whole genome shotgun (WGS) entry which is preliminary data.</text>
</comment>
<evidence type="ECO:0000313" key="3">
    <source>
        <dbReference type="Proteomes" id="UP001562425"/>
    </source>
</evidence>
<accession>A0ABD1DXY3</accession>
<keyword evidence="3" id="KW-1185">Reference proteome</keyword>
<reference evidence="2 3" key="1">
    <citation type="submission" date="2024-05" db="EMBL/GenBank/DDBJ databases">
        <title>Culex pipiens pipiens assembly and annotation.</title>
        <authorList>
            <person name="Alout H."/>
            <person name="Durand T."/>
        </authorList>
    </citation>
    <scope>NUCLEOTIDE SEQUENCE [LARGE SCALE GENOMIC DNA]</scope>
    <source>
        <strain evidence="2">HA-2024</strain>
        <tissue evidence="2">Whole body</tissue>
    </source>
</reference>
<evidence type="ECO:0000313" key="2">
    <source>
        <dbReference type="EMBL" id="KAL1404616.1"/>
    </source>
</evidence>
<feature type="compositionally biased region" description="Basic and acidic residues" evidence="1">
    <location>
        <begin position="53"/>
        <end position="66"/>
    </location>
</feature>
<proteinExistence type="predicted"/>